<accession>A0A2T3GAP1</accession>
<gene>
    <name evidence="2" type="ORF">CPA40_05715</name>
</gene>
<dbReference type="AlphaFoldDB" id="A0A2T3GAP1"/>
<feature type="transmembrane region" description="Helical" evidence="1">
    <location>
        <begin position="53"/>
        <end position="78"/>
    </location>
</feature>
<keyword evidence="1" id="KW-0812">Transmembrane</keyword>
<keyword evidence="3" id="KW-1185">Reference proteome</keyword>
<sequence>MGSFLRVRVAVRAAHLFARTAVDFLADRNPQMSFTDIQTQALQGVSVLWEYEILGMIMVLMFFMIGLCCSVSTISIIIRTIF</sequence>
<proteinExistence type="predicted"/>
<reference evidence="3" key="1">
    <citation type="submission" date="2017-09" db="EMBL/GenBank/DDBJ databases">
        <authorList>
            <person name="Sela D.A."/>
            <person name="Albert K."/>
        </authorList>
    </citation>
    <scope>NUCLEOTIDE SEQUENCE [LARGE SCALE GENOMIC DNA]</scope>
    <source>
        <strain evidence="3">UMA51805</strain>
    </source>
</reference>
<keyword evidence="1" id="KW-1133">Transmembrane helix</keyword>
<evidence type="ECO:0000313" key="3">
    <source>
        <dbReference type="Proteomes" id="UP000240228"/>
    </source>
</evidence>
<name>A0A2T3GAP1_9BIFI</name>
<evidence type="ECO:0000256" key="1">
    <source>
        <dbReference type="SAM" id="Phobius"/>
    </source>
</evidence>
<comment type="caution">
    <text evidence="2">The sequence shown here is derived from an EMBL/GenBank/DDBJ whole genome shotgun (WGS) entry which is preliminary data.</text>
</comment>
<evidence type="ECO:0000313" key="2">
    <source>
        <dbReference type="EMBL" id="PST46547.1"/>
    </source>
</evidence>
<reference evidence="2 3" key="2">
    <citation type="submission" date="2018-03" db="EMBL/GenBank/DDBJ databases">
        <title>The comparative genomics of Bifidobacterium callitrichos reflects dietary carbohydrate utilization within the common marmoset gut.</title>
        <authorList>
            <person name="Rani A."/>
        </authorList>
    </citation>
    <scope>NUCLEOTIDE SEQUENCE [LARGE SCALE GENOMIC DNA]</scope>
    <source>
        <strain evidence="2 3">UMA51805</strain>
    </source>
</reference>
<dbReference type="RefSeq" id="WP_107044065.1">
    <property type="nucleotide sequence ID" value="NZ_NWTX01000007.1"/>
</dbReference>
<dbReference type="EMBL" id="NWTX01000007">
    <property type="protein sequence ID" value="PST46547.1"/>
    <property type="molecule type" value="Genomic_DNA"/>
</dbReference>
<dbReference type="Proteomes" id="UP000240228">
    <property type="component" value="Unassembled WGS sequence"/>
</dbReference>
<keyword evidence="1" id="KW-0472">Membrane</keyword>
<organism evidence="2 3">
    <name type="scientific">Bifidobacterium callitrichos</name>
    <dbReference type="NCBI Taxonomy" id="762209"/>
    <lineage>
        <taxon>Bacteria</taxon>
        <taxon>Bacillati</taxon>
        <taxon>Actinomycetota</taxon>
        <taxon>Actinomycetes</taxon>
        <taxon>Bifidobacteriales</taxon>
        <taxon>Bifidobacteriaceae</taxon>
        <taxon>Bifidobacterium</taxon>
    </lineage>
</organism>
<protein>
    <submittedName>
        <fullName evidence="2">Uncharacterized protein</fullName>
    </submittedName>
</protein>